<dbReference type="GO" id="GO:0001764">
    <property type="term" value="P:neuron migration"/>
    <property type="evidence" value="ECO:0007669"/>
    <property type="project" value="TreeGrafter"/>
</dbReference>
<feature type="coiled-coil region" evidence="1">
    <location>
        <begin position="352"/>
        <end position="433"/>
    </location>
</feature>
<dbReference type="EMBL" id="HACA01006549">
    <property type="protein sequence ID" value="CDW23910.1"/>
    <property type="molecule type" value="Transcribed_RNA"/>
</dbReference>
<dbReference type="GO" id="GO:0035148">
    <property type="term" value="P:tube formation"/>
    <property type="evidence" value="ECO:0007669"/>
    <property type="project" value="TreeGrafter"/>
</dbReference>
<proteinExistence type="predicted"/>
<sequence length="645" mass="75678">MRRSRDDSYQDAVEKLKTLLDDSNETTRSGTSLREEEGPLSHNSSLSDELSLDEKKSYASPKLEKLILRRISSSSRIGIGRHRSRRFGESIHNNGRDMFKMNKRHNSWHNLIKFNDENEGSHQTRNGEVYDDVVGLVKKQECYIKQLEGETNFSRDKLNKLLLYTKDLLENKNEQDKSFQTPLMEGLKDTDACNEVIMLHHDLKSSTSTFKLENFALKKKVEAIQESEKLKEQSLRKEISVLSESLNHLRSEFDEVTRRESEAVEQVKRSVEVAEQVRLEKTDLEFEIGQLKLQIERQQARIRSLIEEQVIKSEEERNFAEKKYKNQLTQIKEEFQAQVGESSRIISENEKLKNTQNELGKNLEDRDKLIQNLRSENDKRIADLQLEIVSTETRRQKSDQELALLKLDFESVKHDLKSERSRLDSEVRSYKSRISRTEEMLTLSREENLRNVERNATLEREVNLMKLSHEHSTKDNSSNALLESYVKECDSERRTHRLIVERLEELVRRQSRIIGELKSQCNDLTEKLESISKDKLSVSTERDDLRSRLIFLEKKNSESELQLQKFGSEIQSLQDEIDRKDVEMREMEIERNNFLIDQNHLIDNKFIVKKADKRCRRSLALNSSAITIIKKNQTSSPKRDDFSRK</sequence>
<dbReference type="GO" id="GO:0007098">
    <property type="term" value="P:centrosome cycle"/>
    <property type="evidence" value="ECO:0007669"/>
    <property type="project" value="InterPro"/>
</dbReference>
<dbReference type="AlphaFoldDB" id="A0A0K2TDK5"/>
<keyword evidence="1" id="KW-0175">Coiled coil</keyword>
<feature type="region of interest" description="Disordered" evidence="2">
    <location>
        <begin position="17"/>
        <end position="54"/>
    </location>
</feature>
<reference evidence="3" key="1">
    <citation type="submission" date="2014-05" db="EMBL/GenBank/DDBJ databases">
        <authorList>
            <person name="Chronopoulou M."/>
        </authorList>
    </citation>
    <scope>NUCLEOTIDE SEQUENCE</scope>
    <source>
        <tissue evidence="3">Whole organism</tissue>
    </source>
</reference>
<dbReference type="PANTHER" id="PTHR34343:SF1">
    <property type="entry name" value="SEROLOGICALLY DEFINED COLON CANCER ANTIGEN 8"/>
    <property type="match status" value="1"/>
</dbReference>
<feature type="coiled-coil region" evidence="1">
    <location>
        <begin position="500"/>
        <end position="590"/>
    </location>
</feature>
<organism evidence="3">
    <name type="scientific">Lepeophtheirus salmonis</name>
    <name type="common">Salmon louse</name>
    <name type="synonym">Caligus salmonis</name>
    <dbReference type="NCBI Taxonomy" id="72036"/>
    <lineage>
        <taxon>Eukaryota</taxon>
        <taxon>Metazoa</taxon>
        <taxon>Ecdysozoa</taxon>
        <taxon>Arthropoda</taxon>
        <taxon>Crustacea</taxon>
        <taxon>Multicrustacea</taxon>
        <taxon>Hexanauplia</taxon>
        <taxon>Copepoda</taxon>
        <taxon>Siphonostomatoida</taxon>
        <taxon>Caligidae</taxon>
        <taxon>Lepeophtheirus</taxon>
    </lineage>
</organism>
<dbReference type="InterPro" id="IPR031887">
    <property type="entry name" value="SDCCAG8"/>
</dbReference>
<dbReference type="PANTHER" id="PTHR34343">
    <property type="entry name" value="SEROLOGICALLY DEFINED COLON CANCER ANTIGEN 8"/>
    <property type="match status" value="1"/>
</dbReference>
<protein>
    <submittedName>
        <fullName evidence="3">Uncharacterized protein</fullName>
    </submittedName>
</protein>
<evidence type="ECO:0000256" key="2">
    <source>
        <dbReference type="SAM" id="MobiDB-lite"/>
    </source>
</evidence>
<evidence type="ECO:0000313" key="3">
    <source>
        <dbReference type="EMBL" id="CDW23910.1"/>
    </source>
</evidence>
<feature type="coiled-coil region" evidence="1">
    <location>
        <begin position="281"/>
        <end position="323"/>
    </location>
</feature>
<evidence type="ECO:0000256" key="1">
    <source>
        <dbReference type="SAM" id="Coils"/>
    </source>
</evidence>
<dbReference type="GO" id="GO:0030010">
    <property type="term" value="P:establishment of cell polarity"/>
    <property type="evidence" value="ECO:0007669"/>
    <property type="project" value="TreeGrafter"/>
</dbReference>
<dbReference type="GO" id="GO:0005814">
    <property type="term" value="C:centriole"/>
    <property type="evidence" value="ECO:0007669"/>
    <property type="project" value="TreeGrafter"/>
</dbReference>
<name>A0A0K2TDK5_LEPSM</name>
<dbReference type="GO" id="GO:0005813">
    <property type="term" value="C:centrosome"/>
    <property type="evidence" value="ECO:0007669"/>
    <property type="project" value="InterPro"/>
</dbReference>
<dbReference type="OrthoDB" id="10252347at2759"/>
<accession>A0A0K2TDK5</accession>